<evidence type="ECO:0000256" key="6">
    <source>
        <dbReference type="ARBA" id="ARBA00022763"/>
    </source>
</evidence>
<dbReference type="AlphaFoldDB" id="A0A0A5I1V1"/>
<dbReference type="InterPro" id="IPR036217">
    <property type="entry name" value="MethylDNA_cys_MeTrfase_DNAb"/>
</dbReference>
<evidence type="ECO:0000256" key="8">
    <source>
        <dbReference type="ARBA" id="ARBA00049348"/>
    </source>
</evidence>
<dbReference type="EC" id="2.1.1.63" evidence="9"/>
<evidence type="ECO:0000256" key="7">
    <source>
        <dbReference type="ARBA" id="ARBA00023204"/>
    </source>
</evidence>
<comment type="function">
    <text evidence="9">Involved in the cellular defense against the biological effects of O6-methylguanine (O6-MeG) and O4-methylthymine (O4-MeT) in DNA. Repairs the methylated nucleobase in DNA by stoichiometrically transferring the methyl group to a cysteine residue in the enzyme. This is a suicide reaction: the enzyme is irreversibly inactivated.</text>
</comment>
<dbReference type="InterPro" id="IPR036631">
    <property type="entry name" value="MGMT_N_sf"/>
</dbReference>
<accession>A0A0A5I1V1</accession>
<dbReference type="HAMAP" id="MF_00772">
    <property type="entry name" value="OGT"/>
    <property type="match status" value="1"/>
</dbReference>
<evidence type="ECO:0000256" key="2">
    <source>
        <dbReference type="ARBA" id="ARBA00008711"/>
    </source>
</evidence>
<dbReference type="Gene3D" id="1.10.10.10">
    <property type="entry name" value="Winged helix-like DNA-binding domain superfamily/Winged helix DNA-binding domain"/>
    <property type="match status" value="1"/>
</dbReference>
<keyword evidence="4 9" id="KW-0489">Methyltransferase</keyword>
<evidence type="ECO:0000256" key="5">
    <source>
        <dbReference type="ARBA" id="ARBA00022679"/>
    </source>
</evidence>
<dbReference type="GO" id="GO:0005737">
    <property type="term" value="C:cytoplasm"/>
    <property type="evidence" value="ECO:0007669"/>
    <property type="project" value="UniProtKB-SubCell"/>
</dbReference>
<comment type="similarity">
    <text evidence="2 9">Belongs to the MGMT family.</text>
</comment>
<comment type="catalytic activity">
    <reaction evidence="1 9">
        <text>a 4-O-methyl-thymidine in DNA + L-cysteinyl-[protein] = a thymidine in DNA + S-methyl-L-cysteinyl-[protein]</text>
        <dbReference type="Rhea" id="RHEA:53428"/>
        <dbReference type="Rhea" id="RHEA-COMP:10131"/>
        <dbReference type="Rhea" id="RHEA-COMP:10132"/>
        <dbReference type="Rhea" id="RHEA-COMP:13555"/>
        <dbReference type="Rhea" id="RHEA-COMP:13556"/>
        <dbReference type="ChEBI" id="CHEBI:29950"/>
        <dbReference type="ChEBI" id="CHEBI:82612"/>
        <dbReference type="ChEBI" id="CHEBI:137386"/>
        <dbReference type="ChEBI" id="CHEBI:137387"/>
        <dbReference type="EC" id="2.1.1.63"/>
    </reaction>
</comment>
<dbReference type="CDD" id="cd06445">
    <property type="entry name" value="ATase"/>
    <property type="match status" value="1"/>
</dbReference>
<dbReference type="Proteomes" id="UP000030451">
    <property type="component" value="Unassembled WGS sequence"/>
</dbReference>
<evidence type="ECO:0000256" key="4">
    <source>
        <dbReference type="ARBA" id="ARBA00022603"/>
    </source>
</evidence>
<dbReference type="FunFam" id="1.10.10.10:FF:000214">
    <property type="entry name" value="Methylated-DNA--protein-cysteine methyltransferase"/>
    <property type="match status" value="1"/>
</dbReference>
<dbReference type="InterPro" id="IPR008332">
    <property type="entry name" value="MethylG_MeTrfase_N"/>
</dbReference>
<evidence type="ECO:0000256" key="1">
    <source>
        <dbReference type="ARBA" id="ARBA00001286"/>
    </source>
</evidence>
<dbReference type="OrthoDB" id="9811249at2"/>
<dbReference type="GO" id="GO:0003908">
    <property type="term" value="F:methylated-DNA-[protein]-cysteine S-methyltransferase activity"/>
    <property type="evidence" value="ECO:0007669"/>
    <property type="project" value="UniProtKB-UniRule"/>
</dbReference>
<comment type="subcellular location">
    <subcellularLocation>
        <location evidence="9">Cytoplasm</location>
    </subcellularLocation>
</comment>
<comment type="miscellaneous">
    <text evidence="9">This enzyme catalyzes only one turnover and therefore is not strictly catalytic. According to one definition, an enzyme is a biocatalyst that acts repeatedly and over many reaction cycles.</text>
</comment>
<sequence length="158" mass="17414">MSTYYTVFTTPLGEMTLQADAGGLLGAWFETQTTQPKELGQYTESDSILNNAIKQLQEYFCGERTEFNLPLSAQGTQFQQQVWHALTTIPYGETWSYQELANAIGNPKAVRAVGLANGKNPISVIVPCHRVIGKNGKLTGYAGGVERKAQLLKLEQKE</sequence>
<feature type="domain" description="Methylguanine DNA methyltransferase ribonuclease-like" evidence="11">
    <location>
        <begin position="4"/>
        <end position="72"/>
    </location>
</feature>
<dbReference type="SUPFAM" id="SSF46767">
    <property type="entry name" value="Methylated DNA-protein cysteine methyltransferase, C-terminal domain"/>
    <property type="match status" value="1"/>
</dbReference>
<proteinExistence type="inferred from homology"/>
<keyword evidence="6 9" id="KW-0227">DNA damage</keyword>
<feature type="active site" description="Nucleophile; methyl group acceptor" evidence="9">
    <location>
        <position position="128"/>
    </location>
</feature>
<dbReference type="InterPro" id="IPR036388">
    <property type="entry name" value="WH-like_DNA-bd_sf"/>
</dbReference>
<evidence type="ECO:0000313" key="12">
    <source>
        <dbReference type="EMBL" id="KGY09776.1"/>
    </source>
</evidence>
<dbReference type="InterPro" id="IPR014048">
    <property type="entry name" value="MethylDNA_cys_MeTrfase_DNA-bd"/>
</dbReference>
<keyword evidence="3 9" id="KW-0963">Cytoplasm</keyword>
<protein>
    <recommendedName>
        <fullName evidence="9">Methylated-DNA--protein-cysteine methyltransferase</fullName>
        <ecNumber evidence="9">2.1.1.63</ecNumber>
    </recommendedName>
    <alternativeName>
        <fullName evidence="9">6-O-methylguanine-DNA methyltransferase</fullName>
        <shortName evidence="9">MGMT</shortName>
    </alternativeName>
    <alternativeName>
        <fullName evidence="9">O-6-methylguanine-DNA-alkyltransferase</fullName>
    </alternativeName>
</protein>
<evidence type="ECO:0000256" key="3">
    <source>
        <dbReference type="ARBA" id="ARBA00022490"/>
    </source>
</evidence>
<keyword evidence="5 9" id="KW-0808">Transferase</keyword>
<keyword evidence="7 9" id="KW-0234">DNA repair</keyword>
<dbReference type="PANTHER" id="PTHR10815:SF5">
    <property type="entry name" value="METHYLATED-DNA--PROTEIN-CYSTEINE METHYLTRANSFERASE"/>
    <property type="match status" value="1"/>
</dbReference>
<feature type="domain" description="Methylated-DNA-[protein]-cysteine S-methyltransferase DNA binding" evidence="10">
    <location>
        <begin position="77"/>
        <end position="156"/>
    </location>
</feature>
<dbReference type="GO" id="GO:0006307">
    <property type="term" value="P:DNA alkylation repair"/>
    <property type="evidence" value="ECO:0007669"/>
    <property type="project" value="UniProtKB-UniRule"/>
</dbReference>
<dbReference type="RefSeq" id="WP_038187618.1">
    <property type="nucleotide sequence ID" value="NZ_JRWP01000004.1"/>
</dbReference>
<dbReference type="InterPro" id="IPR001497">
    <property type="entry name" value="MethylDNA_cys_MeTrfase_AS"/>
</dbReference>
<dbReference type="EMBL" id="JRWP01000004">
    <property type="protein sequence ID" value="KGY09776.1"/>
    <property type="molecule type" value="Genomic_DNA"/>
</dbReference>
<dbReference type="GO" id="GO:0032259">
    <property type="term" value="P:methylation"/>
    <property type="evidence" value="ECO:0007669"/>
    <property type="project" value="UniProtKB-KW"/>
</dbReference>
<dbReference type="NCBIfam" id="TIGR00589">
    <property type="entry name" value="ogt"/>
    <property type="match status" value="1"/>
</dbReference>
<gene>
    <name evidence="12" type="ORF">NM06_02340</name>
</gene>
<comment type="caution">
    <text evidence="12">The sequence shown here is derived from an EMBL/GenBank/DDBJ whole genome shotgun (WGS) entry which is preliminary data.</text>
</comment>
<evidence type="ECO:0000259" key="10">
    <source>
        <dbReference type="Pfam" id="PF01035"/>
    </source>
</evidence>
<organism evidence="12 13">
    <name type="scientific">Photobacterium sp. (strain ATCC 43367)</name>
    <dbReference type="NCBI Taxonomy" id="379097"/>
    <lineage>
        <taxon>Bacteria</taxon>
        <taxon>Pseudomonadati</taxon>
        <taxon>Pseudomonadota</taxon>
        <taxon>Gammaproteobacteria</taxon>
        <taxon>Vibrionales</taxon>
        <taxon>Vibrionaceae</taxon>
        <taxon>Vibrio</taxon>
        <taxon>Vibrio oreintalis group</taxon>
    </lineage>
</organism>
<dbReference type="Pfam" id="PF01035">
    <property type="entry name" value="DNA_binding_1"/>
    <property type="match status" value="1"/>
</dbReference>
<name>A0A0A5I1V1_PHOS4</name>
<dbReference type="STRING" id="379097.SE23_00230"/>
<dbReference type="SUPFAM" id="SSF53155">
    <property type="entry name" value="Methylated DNA-protein cysteine methyltransferase domain"/>
    <property type="match status" value="1"/>
</dbReference>
<dbReference type="Gene3D" id="3.30.160.70">
    <property type="entry name" value="Methylated DNA-protein cysteine methyltransferase domain"/>
    <property type="match status" value="1"/>
</dbReference>
<dbReference type="Pfam" id="PF02870">
    <property type="entry name" value="Methyltransf_1N"/>
    <property type="match status" value="1"/>
</dbReference>
<reference evidence="12 13" key="1">
    <citation type="submission" date="2014-10" db="EMBL/GenBank/DDBJ databases">
        <title>Genome sequencing of Vibrio sinaloensis T08.</title>
        <authorList>
            <person name="Chan K.-G."/>
            <person name="Mohamad N.I."/>
        </authorList>
    </citation>
    <scope>NUCLEOTIDE SEQUENCE [LARGE SCALE GENOMIC DNA]</scope>
    <source>
        <strain evidence="12 13">T08</strain>
    </source>
</reference>
<evidence type="ECO:0000313" key="13">
    <source>
        <dbReference type="Proteomes" id="UP000030451"/>
    </source>
</evidence>
<comment type="catalytic activity">
    <reaction evidence="8 9">
        <text>a 6-O-methyl-2'-deoxyguanosine in DNA + L-cysteinyl-[protein] = S-methyl-L-cysteinyl-[protein] + a 2'-deoxyguanosine in DNA</text>
        <dbReference type="Rhea" id="RHEA:24000"/>
        <dbReference type="Rhea" id="RHEA-COMP:10131"/>
        <dbReference type="Rhea" id="RHEA-COMP:10132"/>
        <dbReference type="Rhea" id="RHEA-COMP:11367"/>
        <dbReference type="Rhea" id="RHEA-COMP:11368"/>
        <dbReference type="ChEBI" id="CHEBI:29950"/>
        <dbReference type="ChEBI" id="CHEBI:82612"/>
        <dbReference type="ChEBI" id="CHEBI:85445"/>
        <dbReference type="ChEBI" id="CHEBI:85448"/>
        <dbReference type="EC" id="2.1.1.63"/>
    </reaction>
</comment>
<dbReference type="InterPro" id="IPR023546">
    <property type="entry name" value="MGMT"/>
</dbReference>
<evidence type="ECO:0000256" key="9">
    <source>
        <dbReference type="HAMAP-Rule" id="MF_00772"/>
    </source>
</evidence>
<evidence type="ECO:0000259" key="11">
    <source>
        <dbReference type="Pfam" id="PF02870"/>
    </source>
</evidence>
<dbReference type="PROSITE" id="PS00374">
    <property type="entry name" value="MGMT"/>
    <property type="match status" value="1"/>
</dbReference>
<dbReference type="PANTHER" id="PTHR10815">
    <property type="entry name" value="METHYLATED-DNA--PROTEIN-CYSTEINE METHYLTRANSFERASE"/>
    <property type="match status" value="1"/>
</dbReference>